<dbReference type="AlphaFoldDB" id="A0AAU6Q6T7"/>
<feature type="chain" id="PRO_5043694386" evidence="3">
    <location>
        <begin position="20"/>
        <end position="379"/>
    </location>
</feature>
<dbReference type="Pfam" id="PF13458">
    <property type="entry name" value="Peripla_BP_6"/>
    <property type="match status" value="1"/>
</dbReference>
<evidence type="ECO:0000256" key="2">
    <source>
        <dbReference type="ARBA" id="ARBA00022729"/>
    </source>
</evidence>
<protein>
    <submittedName>
        <fullName evidence="5">ABC transporter substrate-binding protein</fullName>
    </submittedName>
</protein>
<dbReference type="InterPro" id="IPR028081">
    <property type="entry name" value="Leu-bd"/>
</dbReference>
<organism evidence="5">
    <name type="scientific">Deinococcus sp. VB142</name>
    <dbReference type="NCBI Taxonomy" id="3112952"/>
    <lineage>
        <taxon>Bacteria</taxon>
        <taxon>Thermotogati</taxon>
        <taxon>Deinococcota</taxon>
        <taxon>Deinococci</taxon>
        <taxon>Deinococcales</taxon>
        <taxon>Deinococcaceae</taxon>
        <taxon>Deinococcus</taxon>
    </lineage>
</organism>
<evidence type="ECO:0000256" key="3">
    <source>
        <dbReference type="SAM" id="SignalP"/>
    </source>
</evidence>
<sequence>MKTRLLLCAVFAVASTAAAQINIGVVVSATGPAASLGIPERNTVALLPKTIGGQKVNYIVLDDASDTTTAVTAARKLVQDSKVDLLLGTTTTPASLAMIDVAAESKTPMISLAASEGIISPVDAKRSWVFKTPQTDAIMAAAIGDHMAKSGVKTVGYIGFNDAYGEGWLKEFQAVAAKKGIKIVATERYARNDTSVTGQALKLFAAKPDAVLIGAAGVPAVLPQKALNERGYKGKIYQTHGVANADFLRVGGKDVEGAYLPAGPVLVADQLPASNPTRKVGLNYMSIYEGKYGKDSVSTFGAHAWDAGLLLQKAIPVALKKAKPGTPQFRSALRDALEGTKNVIGAHGIFNLSRTDHLGLDARSRVMVQVQGGTWKLLK</sequence>
<dbReference type="EMBL" id="CP149783">
    <property type="protein sequence ID" value="WYF46244.1"/>
    <property type="molecule type" value="Genomic_DNA"/>
</dbReference>
<keyword evidence="2 3" id="KW-0732">Signal</keyword>
<dbReference type="SUPFAM" id="SSF53822">
    <property type="entry name" value="Periplasmic binding protein-like I"/>
    <property type="match status" value="1"/>
</dbReference>
<reference evidence="5" key="1">
    <citation type="submission" date="2024-03" db="EMBL/GenBank/DDBJ databases">
        <title>Deinococcus weizhi sp. nov., isolated from human skin.</title>
        <authorList>
            <person name="Wei Z."/>
            <person name="Tian F."/>
            <person name="Yang C."/>
            <person name="Xin L.T."/>
            <person name="Wen Z.J."/>
            <person name="Lan K.C."/>
            <person name="Yu L."/>
            <person name="Zhe W."/>
            <person name="Dan F.D."/>
            <person name="Jun W."/>
            <person name="Rui Z."/>
            <person name="Yong X.J."/>
            <person name="Ting Y."/>
            <person name="Wei X."/>
            <person name="Xu Z.G."/>
            <person name="Xin Z."/>
            <person name="Dong F.G."/>
            <person name="Ni X.M."/>
            <person name="Zheng M.G."/>
            <person name="Chun Y."/>
            <person name="Qian W.X."/>
        </authorList>
    </citation>
    <scope>NUCLEOTIDE SEQUENCE</scope>
    <source>
        <strain evidence="5">VB142</strain>
    </source>
</reference>
<accession>A0AAU6Q6T7</accession>
<dbReference type="CDD" id="cd06333">
    <property type="entry name" value="PBP1_ABC_RPA1789-like"/>
    <property type="match status" value="1"/>
</dbReference>
<evidence type="ECO:0000256" key="1">
    <source>
        <dbReference type="ARBA" id="ARBA00010062"/>
    </source>
</evidence>
<gene>
    <name evidence="5" type="ORF">WDJ50_14290</name>
</gene>
<dbReference type="PANTHER" id="PTHR30483">
    <property type="entry name" value="LEUCINE-SPECIFIC-BINDING PROTEIN"/>
    <property type="match status" value="1"/>
</dbReference>
<evidence type="ECO:0000313" key="5">
    <source>
        <dbReference type="EMBL" id="WYF46244.1"/>
    </source>
</evidence>
<feature type="signal peptide" evidence="3">
    <location>
        <begin position="1"/>
        <end position="19"/>
    </location>
</feature>
<evidence type="ECO:0000259" key="4">
    <source>
        <dbReference type="Pfam" id="PF13458"/>
    </source>
</evidence>
<name>A0AAU6Q6T7_9DEIO</name>
<feature type="domain" description="Leucine-binding protein" evidence="4">
    <location>
        <begin position="20"/>
        <end position="358"/>
    </location>
</feature>
<comment type="similarity">
    <text evidence="1">Belongs to the leucine-binding protein family.</text>
</comment>
<dbReference type="PANTHER" id="PTHR30483:SF38">
    <property type="entry name" value="BLR7848 PROTEIN"/>
    <property type="match status" value="1"/>
</dbReference>
<dbReference type="RefSeq" id="WP_339097703.1">
    <property type="nucleotide sequence ID" value="NZ_CP149783.1"/>
</dbReference>
<dbReference type="InterPro" id="IPR051010">
    <property type="entry name" value="BCAA_transport"/>
</dbReference>
<dbReference type="Gene3D" id="3.40.50.2300">
    <property type="match status" value="2"/>
</dbReference>
<proteinExistence type="inferred from homology"/>
<dbReference type="InterPro" id="IPR028082">
    <property type="entry name" value="Peripla_BP_I"/>
</dbReference>